<evidence type="ECO:0000313" key="4">
    <source>
        <dbReference type="EMBL" id="AZI42276.1"/>
    </source>
</evidence>
<dbReference type="InterPro" id="IPR051209">
    <property type="entry name" value="FAD-bind_Monooxygenase_sf"/>
</dbReference>
<dbReference type="PRINTS" id="PR00419">
    <property type="entry name" value="ADXRDTASE"/>
</dbReference>
<dbReference type="RefSeq" id="WP_124868620.1">
    <property type="nucleotide sequence ID" value="NZ_CP034183.1"/>
</dbReference>
<sequence>MTHHQIAVLGAGFAGLGTALELKRRGVDDFVVFERGAEVGGTWRDNTYPGCACDVKSDLYSFSAVPNPDWTHRYARQPEILAYLRKTADEQRLRPHIHFNTEMEEARWDEGEGLWRIRTSRGEFTARVLISGHGPLIEPKWPDIPGLEDFEGERFHSAQWNHAVNLSGKRVAVIGTGASAIQFIPEIRPLVEQLSVFQRTPPWVMPRMDEATTPRRRELFRRYPVLQRLARQRVFLNAEVRHLGFSNQRVGALMEKFGHQHLEARVADPELRRKLTPDYRLGCKRILVSDDYYPAIQQPNVELVTEIITEIRGDQILTADGQIRAFDVLIGGTGFNATQPPMARRIFGRGGQRLADAWDSHMEALHGTAVAGFPNFFLLVGPNTALGHNSIVYIIEAQIGYILRALEYMDAAHLLSLEPTPEAQREYSDALQDKLRESVWVKGGCTSYYLDAAGRNSTLWPERAANFRRTLSHFDAALYSARLSPRLLPPLLSGGANH</sequence>
<evidence type="ECO:0000256" key="2">
    <source>
        <dbReference type="ARBA" id="ARBA00022827"/>
    </source>
</evidence>
<keyword evidence="3" id="KW-0560">Oxidoreductase</keyword>
<accession>A0A3G8YM98</accession>
<evidence type="ECO:0000256" key="3">
    <source>
        <dbReference type="ARBA" id="ARBA00023002"/>
    </source>
</evidence>
<evidence type="ECO:0000256" key="1">
    <source>
        <dbReference type="ARBA" id="ARBA00022630"/>
    </source>
</evidence>
<keyword evidence="5" id="KW-1185">Reference proteome</keyword>
<dbReference type="AlphaFoldDB" id="A0A3G8YM98"/>
<dbReference type="Proteomes" id="UP000276417">
    <property type="component" value="Chromosome 1"/>
</dbReference>
<dbReference type="Gene3D" id="3.50.50.60">
    <property type="entry name" value="FAD/NAD(P)-binding domain"/>
    <property type="match status" value="2"/>
</dbReference>
<gene>
    <name evidence="4" type="ORF">EHF33_05520</name>
</gene>
<dbReference type="PANTHER" id="PTHR42877">
    <property type="entry name" value="L-ORNITHINE N(5)-MONOOXYGENASE-RELATED"/>
    <property type="match status" value="1"/>
</dbReference>
<organism evidence="4 5">
    <name type="scientific">Deinococcus psychrotolerans</name>
    <dbReference type="NCBI Taxonomy" id="2489213"/>
    <lineage>
        <taxon>Bacteria</taxon>
        <taxon>Thermotogati</taxon>
        <taxon>Deinococcota</taxon>
        <taxon>Deinococci</taxon>
        <taxon>Deinococcales</taxon>
        <taxon>Deinococcaceae</taxon>
        <taxon>Deinococcus</taxon>
    </lineage>
</organism>
<dbReference type="KEGG" id="dph:EHF33_05520"/>
<dbReference type="InterPro" id="IPR036188">
    <property type="entry name" value="FAD/NAD-bd_sf"/>
</dbReference>
<reference evidence="4 5" key="1">
    <citation type="submission" date="2018-11" db="EMBL/GenBank/DDBJ databases">
        <title>Deinococcus shelandsis sp. nov., isolated from South Shetland Islands soil of Antarctica.</title>
        <authorList>
            <person name="Tian J."/>
        </authorList>
    </citation>
    <scope>NUCLEOTIDE SEQUENCE [LARGE SCALE GENOMIC DNA]</scope>
    <source>
        <strain evidence="4 5">S14-83T</strain>
    </source>
</reference>
<dbReference type="GO" id="GO:0050660">
    <property type="term" value="F:flavin adenine dinucleotide binding"/>
    <property type="evidence" value="ECO:0007669"/>
    <property type="project" value="InterPro"/>
</dbReference>
<dbReference type="OrthoDB" id="9778740at2"/>
<dbReference type="GO" id="GO:0004499">
    <property type="term" value="F:N,N-dimethylaniline monooxygenase activity"/>
    <property type="evidence" value="ECO:0007669"/>
    <property type="project" value="InterPro"/>
</dbReference>
<keyword evidence="2" id="KW-0274">FAD</keyword>
<protein>
    <submittedName>
        <fullName evidence="4">NAD(P)/FAD-dependent oxidoreductase</fullName>
    </submittedName>
</protein>
<name>A0A3G8YM98_9DEIO</name>
<evidence type="ECO:0000313" key="5">
    <source>
        <dbReference type="Proteomes" id="UP000276417"/>
    </source>
</evidence>
<dbReference type="Pfam" id="PF00743">
    <property type="entry name" value="FMO-like"/>
    <property type="match status" value="1"/>
</dbReference>
<keyword evidence="1" id="KW-0285">Flavoprotein</keyword>
<dbReference type="InterPro" id="IPR020946">
    <property type="entry name" value="Flavin_mOase-like"/>
</dbReference>
<dbReference type="GO" id="GO:0050661">
    <property type="term" value="F:NADP binding"/>
    <property type="evidence" value="ECO:0007669"/>
    <property type="project" value="InterPro"/>
</dbReference>
<dbReference type="SUPFAM" id="SSF51905">
    <property type="entry name" value="FAD/NAD(P)-binding domain"/>
    <property type="match status" value="2"/>
</dbReference>
<dbReference type="EMBL" id="CP034183">
    <property type="protein sequence ID" value="AZI42276.1"/>
    <property type="molecule type" value="Genomic_DNA"/>
</dbReference>
<proteinExistence type="predicted"/>
<dbReference type="PANTHER" id="PTHR42877:SF4">
    <property type="entry name" value="FAD_NAD(P)-BINDING DOMAIN-CONTAINING PROTEIN-RELATED"/>
    <property type="match status" value="1"/>
</dbReference>